<dbReference type="InterPro" id="IPR002048">
    <property type="entry name" value="EF_hand_dom"/>
</dbReference>
<protein>
    <recommendedName>
        <fullName evidence="4">EF-hand domain-containing protein</fullName>
    </recommendedName>
</protein>
<dbReference type="Pfam" id="PF13202">
    <property type="entry name" value="EF-hand_5"/>
    <property type="match status" value="1"/>
</dbReference>
<sequence>MLLTSKNIVEQVQSMLDTYDTNKDGEITKSEAVEYFKSKKAFNPERSAMALFRVYDKDNDNKITIKELAGDIDFEKALKEYQENQEKEKEVDLDVEAFILKFDIDDNKKVSKEEAIAIFAETGAKDPNKSANFIFEEMDSDKDGVITLNEMRSYYKKVQELLGPQQ</sequence>
<keyword evidence="6" id="KW-1185">Reference proteome</keyword>
<evidence type="ECO:0000313" key="6">
    <source>
        <dbReference type="Proteomes" id="UP001344447"/>
    </source>
</evidence>
<feature type="domain" description="EF-hand" evidence="4">
    <location>
        <begin position="43"/>
        <end position="78"/>
    </location>
</feature>
<dbReference type="AlphaFoldDB" id="A0AAN7U8C9"/>
<evidence type="ECO:0000259" key="4">
    <source>
        <dbReference type="PROSITE" id="PS50222"/>
    </source>
</evidence>
<organism evidence="5 6">
    <name type="scientific">Dictyostelium firmibasis</name>
    <dbReference type="NCBI Taxonomy" id="79012"/>
    <lineage>
        <taxon>Eukaryota</taxon>
        <taxon>Amoebozoa</taxon>
        <taxon>Evosea</taxon>
        <taxon>Eumycetozoa</taxon>
        <taxon>Dictyostelia</taxon>
        <taxon>Dictyosteliales</taxon>
        <taxon>Dictyosteliaceae</taxon>
        <taxon>Dictyostelium</taxon>
    </lineage>
</organism>
<feature type="domain" description="EF-hand" evidence="4">
    <location>
        <begin position="7"/>
        <end position="42"/>
    </location>
</feature>
<dbReference type="Gene3D" id="1.10.238.10">
    <property type="entry name" value="EF-hand"/>
    <property type="match status" value="2"/>
</dbReference>
<keyword evidence="3" id="KW-0106">Calcium</keyword>
<accession>A0AAN7U8C9</accession>
<feature type="domain" description="EF-hand" evidence="4">
    <location>
        <begin position="126"/>
        <end position="161"/>
    </location>
</feature>
<dbReference type="InterPro" id="IPR018247">
    <property type="entry name" value="EF_Hand_1_Ca_BS"/>
</dbReference>
<dbReference type="PANTHER" id="PTHR45942">
    <property type="entry name" value="PROTEIN PHOSPATASE 3 REGULATORY SUBUNIT B ALPHA ISOFORM TYPE 1"/>
    <property type="match status" value="1"/>
</dbReference>
<dbReference type="GO" id="GO:0005509">
    <property type="term" value="F:calcium ion binding"/>
    <property type="evidence" value="ECO:0007669"/>
    <property type="project" value="InterPro"/>
</dbReference>
<dbReference type="SMART" id="SM00054">
    <property type="entry name" value="EFh"/>
    <property type="match status" value="4"/>
</dbReference>
<dbReference type="Pfam" id="PF13499">
    <property type="entry name" value="EF-hand_7"/>
    <property type="match status" value="1"/>
</dbReference>
<evidence type="ECO:0000313" key="5">
    <source>
        <dbReference type="EMBL" id="KAK5583210.1"/>
    </source>
</evidence>
<comment type="caution">
    <text evidence="5">The sequence shown here is derived from an EMBL/GenBank/DDBJ whole genome shotgun (WGS) entry which is preliminary data.</text>
</comment>
<dbReference type="PROSITE" id="PS00018">
    <property type="entry name" value="EF_HAND_1"/>
    <property type="match status" value="2"/>
</dbReference>
<evidence type="ECO:0000256" key="1">
    <source>
        <dbReference type="ARBA" id="ARBA00022723"/>
    </source>
</evidence>
<evidence type="ECO:0000256" key="3">
    <source>
        <dbReference type="ARBA" id="ARBA00022837"/>
    </source>
</evidence>
<reference evidence="5 6" key="1">
    <citation type="submission" date="2023-11" db="EMBL/GenBank/DDBJ databases">
        <title>Dfirmibasis_genome.</title>
        <authorList>
            <person name="Edelbroek B."/>
            <person name="Kjellin J."/>
            <person name="Jerlstrom-Hultqvist J."/>
            <person name="Soderbom F."/>
        </authorList>
    </citation>
    <scope>NUCLEOTIDE SEQUENCE [LARGE SCALE GENOMIC DNA]</scope>
    <source>
        <strain evidence="5 6">TNS-C-14</strain>
    </source>
</reference>
<dbReference type="SUPFAM" id="SSF47473">
    <property type="entry name" value="EF-hand"/>
    <property type="match status" value="1"/>
</dbReference>
<dbReference type="InterPro" id="IPR011992">
    <property type="entry name" value="EF-hand-dom_pair"/>
</dbReference>
<gene>
    <name evidence="5" type="ORF">RB653_004801</name>
</gene>
<dbReference type="EMBL" id="JAVFKY010000001">
    <property type="protein sequence ID" value="KAK5583210.1"/>
    <property type="molecule type" value="Genomic_DNA"/>
</dbReference>
<keyword evidence="2" id="KW-0677">Repeat</keyword>
<feature type="domain" description="EF-hand" evidence="4">
    <location>
        <begin position="90"/>
        <end position="125"/>
    </location>
</feature>
<keyword evidence="1" id="KW-0479">Metal-binding</keyword>
<dbReference type="PROSITE" id="PS50222">
    <property type="entry name" value="EF_HAND_2"/>
    <property type="match status" value="4"/>
</dbReference>
<dbReference type="Proteomes" id="UP001344447">
    <property type="component" value="Unassembled WGS sequence"/>
</dbReference>
<name>A0AAN7U8C9_9MYCE</name>
<proteinExistence type="predicted"/>
<evidence type="ECO:0000256" key="2">
    <source>
        <dbReference type="ARBA" id="ARBA00022737"/>
    </source>
</evidence>